<evidence type="ECO:0000256" key="10">
    <source>
        <dbReference type="ARBA" id="ARBA00023163"/>
    </source>
</evidence>
<keyword evidence="9" id="KW-0805">Transcription regulation</keyword>
<evidence type="ECO:0000256" key="1">
    <source>
        <dbReference type="ARBA" id="ARBA00000085"/>
    </source>
</evidence>
<feature type="domain" description="Response regulatory" evidence="16">
    <location>
        <begin position="1055"/>
        <end position="1170"/>
    </location>
</feature>
<evidence type="ECO:0000256" key="4">
    <source>
        <dbReference type="ARBA" id="ARBA00022679"/>
    </source>
</evidence>
<dbReference type="Gene3D" id="3.30.565.10">
    <property type="entry name" value="Histidine kinase-like ATPase, C-terminal domain"/>
    <property type="match status" value="1"/>
</dbReference>
<evidence type="ECO:0000313" key="17">
    <source>
        <dbReference type="EMBL" id="SUB80346.1"/>
    </source>
</evidence>
<feature type="modified residue" description="4-aspartylphosphate" evidence="11">
    <location>
        <position position="1103"/>
    </location>
</feature>
<dbReference type="PRINTS" id="PR00344">
    <property type="entry name" value="BCTRLSENSOR"/>
</dbReference>
<keyword evidence="8" id="KW-0902">Two-component regulatory system</keyword>
<dbReference type="InterPro" id="IPR015943">
    <property type="entry name" value="WD40/YVTN_repeat-like_dom_sf"/>
</dbReference>
<dbReference type="SMART" id="SM00387">
    <property type="entry name" value="HATPase_c"/>
    <property type="match status" value="1"/>
</dbReference>
<dbReference type="SUPFAM" id="SSF55874">
    <property type="entry name" value="ATPase domain of HSP90 chaperone/DNA topoisomerase II/histidine kinase"/>
    <property type="match status" value="1"/>
</dbReference>
<dbReference type="InterPro" id="IPR011123">
    <property type="entry name" value="Y_Y_Y"/>
</dbReference>
<dbReference type="Pfam" id="PF00512">
    <property type="entry name" value="HisKA"/>
    <property type="match status" value="1"/>
</dbReference>
<dbReference type="Pfam" id="PF00072">
    <property type="entry name" value="Response_reg"/>
    <property type="match status" value="1"/>
</dbReference>
<evidence type="ECO:0000256" key="9">
    <source>
        <dbReference type="ARBA" id="ARBA00023015"/>
    </source>
</evidence>
<dbReference type="Pfam" id="PF02518">
    <property type="entry name" value="HATPase_c"/>
    <property type="match status" value="1"/>
</dbReference>
<dbReference type="InterPro" id="IPR036097">
    <property type="entry name" value="HisK_dim/P_sf"/>
</dbReference>
<protein>
    <recommendedName>
        <fullName evidence="2">histidine kinase</fullName>
        <ecNumber evidence="2">2.7.13.3</ecNumber>
    </recommendedName>
</protein>
<dbReference type="InterPro" id="IPR009057">
    <property type="entry name" value="Homeodomain-like_sf"/>
</dbReference>
<feature type="domain" description="Histidine kinase" evidence="15">
    <location>
        <begin position="809"/>
        <end position="1026"/>
    </location>
</feature>
<evidence type="ECO:0000256" key="5">
    <source>
        <dbReference type="ARBA" id="ARBA00022741"/>
    </source>
</evidence>
<reference evidence="17 18" key="1">
    <citation type="submission" date="2018-06" db="EMBL/GenBank/DDBJ databases">
        <authorList>
            <consortium name="Pathogen Informatics"/>
            <person name="Doyle S."/>
        </authorList>
    </citation>
    <scope>NUCLEOTIDE SEQUENCE [LARGE SCALE GENOMIC DNA]</scope>
    <source>
        <strain evidence="17 18">NCTC13063</strain>
    </source>
</reference>
<keyword evidence="13" id="KW-0732">Signal</keyword>
<keyword evidence="10" id="KW-0804">Transcription</keyword>
<dbReference type="EC" id="2.7.13.3" evidence="2"/>
<dbReference type="GO" id="GO:0005524">
    <property type="term" value="F:ATP binding"/>
    <property type="evidence" value="ECO:0007669"/>
    <property type="project" value="UniProtKB-KW"/>
</dbReference>
<evidence type="ECO:0000259" key="15">
    <source>
        <dbReference type="PROSITE" id="PS50109"/>
    </source>
</evidence>
<dbReference type="SUPFAM" id="SSF52172">
    <property type="entry name" value="CheY-like"/>
    <property type="match status" value="1"/>
</dbReference>
<proteinExistence type="predicted"/>
<dbReference type="SMART" id="SM00448">
    <property type="entry name" value="REC"/>
    <property type="match status" value="1"/>
</dbReference>
<dbReference type="Proteomes" id="UP000255283">
    <property type="component" value="Unassembled WGS sequence"/>
</dbReference>
<keyword evidence="4 17" id="KW-0808">Transferase</keyword>
<dbReference type="GO" id="GO:0000155">
    <property type="term" value="F:phosphorelay sensor kinase activity"/>
    <property type="evidence" value="ECO:0007669"/>
    <property type="project" value="InterPro"/>
</dbReference>
<feature type="signal peptide" evidence="13">
    <location>
        <begin position="1"/>
        <end position="29"/>
    </location>
</feature>
<dbReference type="RefSeq" id="WP_115153810.1">
    <property type="nucleotide sequence ID" value="NZ_UGTJ01000001.1"/>
</dbReference>
<dbReference type="InterPro" id="IPR001789">
    <property type="entry name" value="Sig_transdc_resp-reg_receiver"/>
</dbReference>
<feature type="domain" description="HTH araC/xylS-type" evidence="14">
    <location>
        <begin position="1198"/>
        <end position="1297"/>
    </location>
</feature>
<evidence type="ECO:0000256" key="11">
    <source>
        <dbReference type="PROSITE-ProRule" id="PRU00169"/>
    </source>
</evidence>
<dbReference type="Gene3D" id="1.10.287.130">
    <property type="match status" value="1"/>
</dbReference>
<keyword evidence="3 11" id="KW-0597">Phosphoprotein</keyword>
<evidence type="ECO:0000256" key="6">
    <source>
        <dbReference type="ARBA" id="ARBA00022777"/>
    </source>
</evidence>
<gene>
    <name evidence="17" type="primary">rpfC_2</name>
    <name evidence="17" type="ORF">NCTC13063_01629</name>
</gene>
<dbReference type="PROSITE" id="PS50109">
    <property type="entry name" value="HIS_KIN"/>
    <property type="match status" value="1"/>
</dbReference>
<comment type="catalytic activity">
    <reaction evidence="1">
        <text>ATP + protein L-histidine = ADP + protein N-phospho-L-histidine.</text>
        <dbReference type="EC" id="2.7.13.3"/>
    </reaction>
</comment>
<evidence type="ECO:0000313" key="18">
    <source>
        <dbReference type="Proteomes" id="UP000255283"/>
    </source>
</evidence>
<dbReference type="Pfam" id="PF07494">
    <property type="entry name" value="Reg_prop"/>
    <property type="match status" value="2"/>
</dbReference>
<dbReference type="Gene3D" id="3.40.50.2300">
    <property type="match status" value="1"/>
</dbReference>
<organism evidence="17 18">
    <name type="scientific">Segatella buccae</name>
    <dbReference type="NCBI Taxonomy" id="28126"/>
    <lineage>
        <taxon>Bacteria</taxon>
        <taxon>Pseudomonadati</taxon>
        <taxon>Bacteroidota</taxon>
        <taxon>Bacteroidia</taxon>
        <taxon>Bacteroidales</taxon>
        <taxon>Prevotellaceae</taxon>
        <taxon>Segatella</taxon>
    </lineage>
</organism>
<keyword evidence="7" id="KW-0067">ATP-binding</keyword>
<feature type="chain" id="PRO_5042944571" description="histidine kinase" evidence="13">
    <location>
        <begin position="30"/>
        <end position="1298"/>
    </location>
</feature>
<dbReference type="PROSITE" id="PS50110">
    <property type="entry name" value="RESPONSE_REGULATORY"/>
    <property type="match status" value="1"/>
</dbReference>
<dbReference type="SMART" id="SM00342">
    <property type="entry name" value="HTH_ARAC"/>
    <property type="match status" value="1"/>
</dbReference>
<evidence type="ECO:0000259" key="14">
    <source>
        <dbReference type="PROSITE" id="PS01124"/>
    </source>
</evidence>
<dbReference type="InterPro" id="IPR036890">
    <property type="entry name" value="HATPase_C_sf"/>
</dbReference>
<keyword evidence="5" id="KW-0547">Nucleotide-binding</keyword>
<dbReference type="Gene3D" id="2.60.40.10">
    <property type="entry name" value="Immunoglobulins"/>
    <property type="match status" value="1"/>
</dbReference>
<evidence type="ECO:0000256" key="12">
    <source>
        <dbReference type="SAM" id="Phobius"/>
    </source>
</evidence>
<dbReference type="GO" id="GO:0043565">
    <property type="term" value="F:sequence-specific DNA binding"/>
    <property type="evidence" value="ECO:0007669"/>
    <property type="project" value="InterPro"/>
</dbReference>
<dbReference type="Gene3D" id="1.10.10.60">
    <property type="entry name" value="Homeodomain-like"/>
    <property type="match status" value="2"/>
</dbReference>
<keyword evidence="12" id="KW-0812">Transmembrane</keyword>
<dbReference type="InterPro" id="IPR003661">
    <property type="entry name" value="HisK_dim/P_dom"/>
</dbReference>
<evidence type="ECO:0000256" key="2">
    <source>
        <dbReference type="ARBA" id="ARBA00012438"/>
    </source>
</evidence>
<dbReference type="Gene3D" id="2.130.10.10">
    <property type="entry name" value="YVTN repeat-like/Quinoprotein amine dehydrogenase"/>
    <property type="match status" value="3"/>
</dbReference>
<dbReference type="GO" id="GO:0003700">
    <property type="term" value="F:DNA-binding transcription factor activity"/>
    <property type="evidence" value="ECO:0007669"/>
    <property type="project" value="InterPro"/>
</dbReference>
<dbReference type="PANTHER" id="PTHR43547:SF2">
    <property type="entry name" value="HYBRID SIGNAL TRANSDUCTION HISTIDINE KINASE C"/>
    <property type="match status" value="1"/>
</dbReference>
<sequence>MKPFDTQLFIKTVCAVLLSWLLSATPGVAEKFRVVDNSMGLCNNSVNAICQDGKGFVWMGTAGGLCRYDGLSFSTFLHCSSDSTSLADNNIHCLLPMKDGLWVASNSALQFYSFNSGRFYRARAWVGGRLDDMTEQQNAMVEAGGHILTADHKGRCFVKKDGDTYFTALPHRLYTLCKISEQAVVGIGRGEALLLSADGRRVMSRCRIDFTPTLRCSASYSRTTRLVYVGNGIGHKSLALAIDKGRLRLADVPVSDNLMATTDSRGAVVFGIDGGGIIMQRGGDMQQFSPANSNMSNDAVYALMSDSNGNLWVGTYRGGVNFLPVHNERFELLARKNGAIPYDIVTAVVRDGDRLYMGLDGGGLCFYNLTNRTSYTLNTANSNLPGNNVISIVNDGRSLWMAIYTKGLVEYSPSTGAFTQYPMPTKETTGNNVWVVCDDGRGRIWVGGPNLAVFDKQSRCFLATPETFRKMECSALQDDGRHIWVGTNHRGIYKIDKRTLRVAAHYTADFGQVRLPGNEVRYLRLDSHGRVWFAVTQNGTYCLDEKAHKTIHYGEKQGLTNGDLMTLVEDVQGILWMGTANGLFKFDPRKQTFVRFGSDEDIPNTFTYGTGLLAGGTIYMGSTKGLLMFKPSKVFYQQPYRGASLLSLDLLNGSGEHFNLYGDSVRSVELKHHQNFFTIHFAVPDYESPHRVQFSCRLEGLENRWRELGDKREAAYTNVPPGHYTFHVRCTDVNGQWGRATELDVVITPPWYATWWAYLLWALLLAGVVYAALWLYLHELDVKHRIQIVDVQRSTMQKLNEAKMNFYTRITHELRTPVFLIGAQIEELKEQKQSPVTVPGSFLDSMYRNSQKLNNLISRIIDIRKLEASETKLNLQHKDVVEFCRNLTEDYHNLCAQKRISYAFRTTNAPIELDFDLDKLETILTNLVSNAFKYTREGGNVELAIADEPDRVVFSVTDNGIGILEKMHETIFQNFFRTERGERQNRGDGIGLSTVKELVELHGGSIRVESEMEKGARFVFHIPKGLSGEAQTAVDETGETGRQTLRIANPTAPHTILVIDDEHDTVELLERNLAADFKVIKAYDGRQGIEEAARTLPDIIVCDLMMPNMDGMEFLHTLKSDKKLAHIKVIIFTAKTSEEDMIEAFDQGADAYLTKPISLRLLRKRIDRLVAQSNTAELTASIAQTKNTYTKEEQIFLLRCREVIDDNLRNENFNIDYIADNLAMSHSSLYKKIKAMTGMSLIEFINDYKIYKAVELFNRGATNIDTVREQCGFKDAKNFREMFKRKMNVTPKQYVQNL</sequence>
<dbReference type="SUPFAM" id="SSF46689">
    <property type="entry name" value="Homeodomain-like"/>
    <property type="match status" value="1"/>
</dbReference>
<dbReference type="CDD" id="cd17574">
    <property type="entry name" value="REC_OmpR"/>
    <property type="match status" value="1"/>
</dbReference>
<name>A0AAQ1UJ46_9BACT</name>
<evidence type="ECO:0000259" key="16">
    <source>
        <dbReference type="PROSITE" id="PS50110"/>
    </source>
</evidence>
<dbReference type="SMART" id="SM00388">
    <property type="entry name" value="HisKA"/>
    <property type="match status" value="1"/>
</dbReference>
<dbReference type="EMBL" id="UGTJ01000001">
    <property type="protein sequence ID" value="SUB80346.1"/>
    <property type="molecule type" value="Genomic_DNA"/>
</dbReference>
<comment type="caution">
    <text evidence="17">The sequence shown here is derived from an EMBL/GenBank/DDBJ whole genome shotgun (WGS) entry which is preliminary data.</text>
</comment>
<dbReference type="Pfam" id="PF12833">
    <property type="entry name" value="HTH_18"/>
    <property type="match status" value="1"/>
</dbReference>
<dbReference type="PANTHER" id="PTHR43547">
    <property type="entry name" value="TWO-COMPONENT HISTIDINE KINASE"/>
    <property type="match status" value="1"/>
</dbReference>
<dbReference type="SUPFAM" id="SSF47384">
    <property type="entry name" value="Homodimeric domain of signal transducing histidine kinase"/>
    <property type="match status" value="1"/>
</dbReference>
<keyword evidence="12" id="KW-1133">Transmembrane helix</keyword>
<dbReference type="SUPFAM" id="SSF63829">
    <property type="entry name" value="Calcium-dependent phosphotriesterase"/>
    <property type="match status" value="2"/>
</dbReference>
<dbReference type="FunFam" id="3.30.565.10:FF:000037">
    <property type="entry name" value="Hybrid sensor histidine kinase/response regulator"/>
    <property type="match status" value="1"/>
</dbReference>
<keyword evidence="6" id="KW-0418">Kinase</keyword>
<feature type="transmembrane region" description="Helical" evidence="12">
    <location>
        <begin position="755"/>
        <end position="777"/>
    </location>
</feature>
<dbReference type="InterPro" id="IPR004358">
    <property type="entry name" value="Sig_transdc_His_kin-like_C"/>
</dbReference>
<dbReference type="Pfam" id="PF07495">
    <property type="entry name" value="Y_Y_Y"/>
    <property type="match status" value="1"/>
</dbReference>
<dbReference type="InterPro" id="IPR018060">
    <property type="entry name" value="HTH_AraC"/>
</dbReference>
<keyword evidence="12" id="KW-0472">Membrane</keyword>
<dbReference type="InterPro" id="IPR005467">
    <property type="entry name" value="His_kinase_dom"/>
</dbReference>
<accession>A0AAQ1UJ46</accession>
<evidence type="ECO:0000256" key="7">
    <source>
        <dbReference type="ARBA" id="ARBA00022840"/>
    </source>
</evidence>
<dbReference type="CDD" id="cd00082">
    <property type="entry name" value="HisKA"/>
    <property type="match status" value="1"/>
</dbReference>
<dbReference type="InterPro" id="IPR003594">
    <property type="entry name" value="HATPase_dom"/>
</dbReference>
<evidence type="ECO:0000256" key="3">
    <source>
        <dbReference type="ARBA" id="ARBA00022553"/>
    </source>
</evidence>
<dbReference type="InterPro" id="IPR011006">
    <property type="entry name" value="CheY-like_superfamily"/>
</dbReference>
<dbReference type="InterPro" id="IPR011110">
    <property type="entry name" value="Reg_prop"/>
</dbReference>
<evidence type="ECO:0000256" key="8">
    <source>
        <dbReference type="ARBA" id="ARBA00023012"/>
    </source>
</evidence>
<dbReference type="InterPro" id="IPR013783">
    <property type="entry name" value="Ig-like_fold"/>
</dbReference>
<dbReference type="PROSITE" id="PS01124">
    <property type="entry name" value="HTH_ARAC_FAMILY_2"/>
    <property type="match status" value="1"/>
</dbReference>
<evidence type="ECO:0000256" key="13">
    <source>
        <dbReference type="SAM" id="SignalP"/>
    </source>
</evidence>